<dbReference type="SUPFAM" id="SSF58104">
    <property type="entry name" value="Methyl-accepting chemotaxis protein (MCP) signaling domain"/>
    <property type="match status" value="1"/>
</dbReference>
<reference evidence="9 10" key="1">
    <citation type="submission" date="2017-03" db="EMBL/GenBank/DDBJ databases">
        <title>Rapid Whole Genome Sequencing of Comamonas kerstersii Causing Continuous ambulatory Peritoneal Dialysis-Associated Peritonitis.</title>
        <authorList>
            <person name="Zheng B."/>
        </authorList>
    </citation>
    <scope>NUCLEOTIDE SEQUENCE [LARGE SCALE GENOMIC DNA]</scope>
    <source>
        <strain evidence="9 10">8943</strain>
    </source>
</reference>
<sequence length="605" mass="63830">MQFKNWSVSTKIWGLMLGVLVLAVCAGGAMLRYIDGVETHLRAELQDYEQRIRLAEQWRGITDHAVAHVVMGAMTTESSLSAYAQNKTREGVEGASAIQKQLEQALTSPEGQQQLAKIAQARAKVLELNGQIAQARNAYRYEQARELLDQQMMPAVAAYNQAQTDLVRLQERMRDRMIEQGLQKRNSALLVGGAALLLVAVLAVLLSLYVIRQITRPLDEAVQLAETIAAGDLTASLQSDRRDELGKLLQSLSAMTQRLRSVVLEVRNGVDSVSSAASQIATGNQDLSSRTEQTAANLEETASSIEELTASASQSADTARQANQLASTAVQAAERGGSVVQQVVSSMQQITSSSHKIADIISVIDGIAFQTNILALNAAVEAARAGEQGRGFAVVAGEVRALAQRSAEAAKEIKSLITASVANVDAGSSQVAEAGKSMQEIVESVRRVTDLIGEISAAVHEQHDGFAQVNQAVSNLDQMTQQNAALVEESSAAATAMNEQAQRLAQVVAVFNVGNAGRLSMSYQRPASPAAAAVNAVRSAPAAVPASQPAKDKVEPVRKPVAASPVASAASTPAKARPAASLAAPAAAKPATSTKAAADDDWESF</sequence>
<comment type="subcellular location">
    <subcellularLocation>
        <location evidence="1">Membrane</location>
    </subcellularLocation>
</comment>
<evidence type="ECO:0000256" key="6">
    <source>
        <dbReference type="SAM" id="Phobius"/>
    </source>
</evidence>
<dbReference type="SMART" id="SM00283">
    <property type="entry name" value="MA"/>
    <property type="match status" value="1"/>
</dbReference>
<dbReference type="CDD" id="cd11386">
    <property type="entry name" value="MCP_signal"/>
    <property type="match status" value="1"/>
</dbReference>
<organism evidence="9 10">
    <name type="scientific">Comamonas kerstersii</name>
    <dbReference type="NCBI Taxonomy" id="225992"/>
    <lineage>
        <taxon>Bacteria</taxon>
        <taxon>Pseudomonadati</taxon>
        <taxon>Pseudomonadota</taxon>
        <taxon>Betaproteobacteria</taxon>
        <taxon>Burkholderiales</taxon>
        <taxon>Comamonadaceae</taxon>
        <taxon>Comamonas</taxon>
    </lineage>
</organism>
<dbReference type="InterPro" id="IPR003660">
    <property type="entry name" value="HAMP_dom"/>
</dbReference>
<dbReference type="InterPro" id="IPR047347">
    <property type="entry name" value="YvaQ-like_sensor"/>
</dbReference>
<dbReference type="Pfam" id="PF00672">
    <property type="entry name" value="HAMP"/>
    <property type="match status" value="1"/>
</dbReference>
<dbReference type="Gene3D" id="1.10.287.950">
    <property type="entry name" value="Methyl-accepting chemotaxis protein"/>
    <property type="match status" value="1"/>
</dbReference>
<evidence type="ECO:0000256" key="2">
    <source>
        <dbReference type="ARBA" id="ARBA00022481"/>
    </source>
</evidence>
<evidence type="ECO:0000313" key="9">
    <source>
        <dbReference type="EMBL" id="AQZ98326.1"/>
    </source>
</evidence>
<feature type="domain" description="HAMP" evidence="8">
    <location>
        <begin position="212"/>
        <end position="264"/>
    </location>
</feature>
<evidence type="ECO:0000256" key="3">
    <source>
        <dbReference type="ARBA" id="ARBA00029447"/>
    </source>
</evidence>
<dbReference type="GO" id="GO:0004888">
    <property type="term" value="F:transmembrane signaling receptor activity"/>
    <property type="evidence" value="ECO:0007669"/>
    <property type="project" value="InterPro"/>
</dbReference>
<feature type="transmembrane region" description="Helical" evidence="6">
    <location>
        <begin position="12"/>
        <end position="34"/>
    </location>
</feature>
<dbReference type="EMBL" id="CP020121">
    <property type="protein sequence ID" value="AQZ98326.1"/>
    <property type="molecule type" value="Genomic_DNA"/>
</dbReference>
<evidence type="ECO:0000259" key="8">
    <source>
        <dbReference type="PROSITE" id="PS50885"/>
    </source>
</evidence>
<dbReference type="CDD" id="cd06225">
    <property type="entry name" value="HAMP"/>
    <property type="match status" value="1"/>
</dbReference>
<evidence type="ECO:0000256" key="4">
    <source>
        <dbReference type="PROSITE-ProRule" id="PRU00284"/>
    </source>
</evidence>
<dbReference type="CDD" id="cd19411">
    <property type="entry name" value="MCP2201-like_sensor"/>
    <property type="match status" value="1"/>
</dbReference>
<dbReference type="PRINTS" id="PR00260">
    <property type="entry name" value="CHEMTRNSDUCR"/>
</dbReference>
<dbReference type="InterPro" id="IPR024478">
    <property type="entry name" value="HlyB_4HB_MCP"/>
</dbReference>
<dbReference type="InterPro" id="IPR051310">
    <property type="entry name" value="MCP_chemotaxis"/>
</dbReference>
<dbReference type="KEGG" id="cke:B5M06_08735"/>
<dbReference type="PANTHER" id="PTHR43531">
    <property type="entry name" value="PROTEIN ICFG"/>
    <property type="match status" value="1"/>
</dbReference>
<proteinExistence type="inferred from homology"/>
<keyword evidence="6" id="KW-0812">Transmembrane</keyword>
<dbReference type="GO" id="GO:0005886">
    <property type="term" value="C:plasma membrane"/>
    <property type="evidence" value="ECO:0007669"/>
    <property type="project" value="TreeGrafter"/>
</dbReference>
<feature type="region of interest" description="Disordered" evidence="5">
    <location>
        <begin position="542"/>
        <end position="605"/>
    </location>
</feature>
<dbReference type="PROSITE" id="PS50885">
    <property type="entry name" value="HAMP"/>
    <property type="match status" value="1"/>
</dbReference>
<feature type="domain" description="Methyl-accepting transducer" evidence="7">
    <location>
        <begin position="269"/>
        <end position="498"/>
    </location>
</feature>
<comment type="similarity">
    <text evidence="3">Belongs to the methyl-accepting chemotaxis (MCP) protein family.</text>
</comment>
<evidence type="ECO:0000313" key="10">
    <source>
        <dbReference type="Proteomes" id="UP000242792"/>
    </source>
</evidence>
<dbReference type="SMART" id="SM00304">
    <property type="entry name" value="HAMP"/>
    <property type="match status" value="1"/>
</dbReference>
<dbReference type="Pfam" id="PF12729">
    <property type="entry name" value="4HB_MCP_1"/>
    <property type="match status" value="1"/>
</dbReference>
<dbReference type="AlphaFoldDB" id="A0A1V0BEG3"/>
<dbReference type="PROSITE" id="PS50111">
    <property type="entry name" value="CHEMOTAXIS_TRANSDUC_2"/>
    <property type="match status" value="1"/>
</dbReference>
<keyword evidence="6" id="KW-0472">Membrane</keyword>
<dbReference type="PANTHER" id="PTHR43531:SF14">
    <property type="entry name" value="METHYL-ACCEPTING CHEMOTAXIS PROTEIN I-RELATED"/>
    <property type="match status" value="1"/>
</dbReference>
<dbReference type="InterPro" id="IPR004090">
    <property type="entry name" value="Chemotax_Me-accpt_rcpt"/>
</dbReference>
<dbReference type="OrthoDB" id="8724552at2"/>
<dbReference type="RefSeq" id="WP_054065082.1">
    <property type="nucleotide sequence ID" value="NZ_CP020121.1"/>
</dbReference>
<feature type="transmembrane region" description="Helical" evidence="6">
    <location>
        <begin position="187"/>
        <end position="211"/>
    </location>
</feature>
<keyword evidence="2" id="KW-0488">Methylation</keyword>
<keyword evidence="6" id="KW-1133">Transmembrane helix</keyword>
<evidence type="ECO:0000256" key="5">
    <source>
        <dbReference type="SAM" id="MobiDB-lite"/>
    </source>
</evidence>
<dbReference type="GO" id="GO:0007165">
    <property type="term" value="P:signal transduction"/>
    <property type="evidence" value="ECO:0007669"/>
    <property type="project" value="UniProtKB-KW"/>
</dbReference>
<evidence type="ECO:0000259" key="7">
    <source>
        <dbReference type="PROSITE" id="PS50111"/>
    </source>
</evidence>
<protein>
    <submittedName>
        <fullName evidence="9">Methyl-accepting chemotaxis protein</fullName>
    </submittedName>
</protein>
<dbReference type="InterPro" id="IPR004089">
    <property type="entry name" value="MCPsignal_dom"/>
</dbReference>
<keyword evidence="4" id="KW-0807">Transducer</keyword>
<dbReference type="FunFam" id="1.10.287.950:FF:000001">
    <property type="entry name" value="Methyl-accepting chemotaxis sensory transducer"/>
    <property type="match status" value="1"/>
</dbReference>
<dbReference type="Proteomes" id="UP000242792">
    <property type="component" value="Chromosome"/>
</dbReference>
<gene>
    <name evidence="9" type="ORF">B5M06_08735</name>
</gene>
<dbReference type="GO" id="GO:0006935">
    <property type="term" value="P:chemotaxis"/>
    <property type="evidence" value="ECO:0007669"/>
    <property type="project" value="InterPro"/>
</dbReference>
<dbReference type="GeneID" id="83039405"/>
<name>A0A1V0BEG3_9BURK</name>
<dbReference type="Pfam" id="PF00015">
    <property type="entry name" value="MCPsignal"/>
    <property type="match status" value="1"/>
</dbReference>
<accession>A0A1V0BEG3</accession>
<feature type="compositionally biased region" description="Low complexity" evidence="5">
    <location>
        <begin position="559"/>
        <end position="596"/>
    </location>
</feature>
<evidence type="ECO:0000256" key="1">
    <source>
        <dbReference type="ARBA" id="ARBA00004370"/>
    </source>
</evidence>